<dbReference type="RefSeq" id="WP_233728957.1">
    <property type="nucleotide sequence ID" value="NZ_JAJVCN010000002.1"/>
</dbReference>
<evidence type="ECO:0000313" key="3">
    <source>
        <dbReference type="Proteomes" id="UP001521150"/>
    </source>
</evidence>
<dbReference type="Gene3D" id="3.40.50.2000">
    <property type="entry name" value="Glycogen Phosphorylase B"/>
    <property type="match status" value="2"/>
</dbReference>
<dbReference type="Pfam" id="PF06722">
    <property type="entry name" value="EryCIII-like_C"/>
    <property type="match status" value="1"/>
</dbReference>
<dbReference type="EMBL" id="JAJVCN010000002">
    <property type="protein sequence ID" value="MCE7006343.1"/>
    <property type="molecule type" value="Genomic_DNA"/>
</dbReference>
<dbReference type="PANTHER" id="PTHR48050:SF13">
    <property type="entry name" value="STEROL 3-BETA-GLUCOSYLTRANSFERASE UGT80A2"/>
    <property type="match status" value="1"/>
</dbReference>
<organism evidence="2 3">
    <name type="scientific">Kibdelosporangium philippinense</name>
    <dbReference type="NCBI Taxonomy" id="211113"/>
    <lineage>
        <taxon>Bacteria</taxon>
        <taxon>Bacillati</taxon>
        <taxon>Actinomycetota</taxon>
        <taxon>Actinomycetes</taxon>
        <taxon>Pseudonocardiales</taxon>
        <taxon>Pseudonocardiaceae</taxon>
        <taxon>Kibdelosporangium</taxon>
    </lineage>
</organism>
<proteinExistence type="predicted"/>
<dbReference type="PANTHER" id="PTHR48050">
    <property type="entry name" value="STEROL 3-BETA-GLUCOSYLTRANSFERASE"/>
    <property type="match status" value="1"/>
</dbReference>
<evidence type="ECO:0000259" key="1">
    <source>
        <dbReference type="Pfam" id="PF06722"/>
    </source>
</evidence>
<dbReference type="InterPro" id="IPR050426">
    <property type="entry name" value="Glycosyltransferase_28"/>
</dbReference>
<comment type="caution">
    <text evidence="2">The sequence shown here is derived from an EMBL/GenBank/DDBJ whole genome shotgun (WGS) entry which is preliminary data.</text>
</comment>
<name>A0ABS8ZH19_9PSEU</name>
<dbReference type="SUPFAM" id="SSF53756">
    <property type="entry name" value="UDP-Glycosyltransferase/glycogen phosphorylase"/>
    <property type="match status" value="1"/>
</dbReference>
<feature type="domain" description="Erythromycin biosynthesis protein CIII-like C-terminal" evidence="1">
    <location>
        <begin position="148"/>
        <end position="207"/>
    </location>
</feature>
<keyword evidence="3" id="KW-1185">Reference proteome</keyword>
<gene>
    <name evidence="2" type="ORF">LWC34_26425</name>
</gene>
<dbReference type="InterPro" id="IPR010610">
    <property type="entry name" value="EryCIII-like_C"/>
</dbReference>
<sequence>MPWERTEDNETLWAKDRDRFNGFLAVLNSCRESAGLPAISDVRGHMFGDQPMLAADPVLGPWPDPADTSVLQTGAWLRVDKRPIEPELAQFLDAGEPPIYFGFGSMFVKPEYSQLAIEAARSLGLRSIVMSGWADLSLVDESADCIAVGEVNHQEVFRRCAAIVHHGGAGTTTTAALAGVPQVIVPQMFDQFYWSEQVEHLGIGRADKPGALAEVLDSVLRPGVVTSAREVAGGIRTDGALVAARRVTSLAG</sequence>
<reference evidence="2 3" key="1">
    <citation type="submission" date="2021-12" db="EMBL/GenBank/DDBJ databases">
        <title>Genome sequence of Kibdelosporangium philippinense ATCC 49844.</title>
        <authorList>
            <person name="Fedorov E.A."/>
            <person name="Omeragic M."/>
            <person name="Shalygina K.F."/>
            <person name="Maclea K.S."/>
        </authorList>
    </citation>
    <scope>NUCLEOTIDE SEQUENCE [LARGE SCALE GENOMIC DNA]</scope>
    <source>
        <strain evidence="2 3">ATCC 49844</strain>
    </source>
</reference>
<protein>
    <recommendedName>
        <fullName evidence="1">Erythromycin biosynthesis protein CIII-like C-terminal domain-containing protein</fullName>
    </recommendedName>
</protein>
<accession>A0ABS8ZH19</accession>
<dbReference type="Proteomes" id="UP001521150">
    <property type="component" value="Unassembled WGS sequence"/>
</dbReference>
<evidence type="ECO:0000313" key="2">
    <source>
        <dbReference type="EMBL" id="MCE7006343.1"/>
    </source>
</evidence>